<dbReference type="AlphaFoldDB" id="A0A1N6QV37"/>
<dbReference type="RefSeq" id="WP_076543743.1">
    <property type="nucleotide sequence ID" value="NZ_FTNC01000002.1"/>
</dbReference>
<keyword evidence="2" id="KW-0456">Lyase</keyword>
<dbReference type="SUPFAM" id="SSF53639">
    <property type="entry name" value="AraD/HMP-PK domain-like"/>
    <property type="match status" value="1"/>
</dbReference>
<feature type="domain" description="Class II aldolase/adducin N-terminal" evidence="4">
    <location>
        <begin position="9"/>
        <end position="185"/>
    </location>
</feature>
<dbReference type="EMBL" id="FTNC01000002">
    <property type="protein sequence ID" value="SIQ20196.1"/>
    <property type="molecule type" value="Genomic_DNA"/>
</dbReference>
<reference evidence="6" key="1">
    <citation type="submission" date="2017-01" db="EMBL/GenBank/DDBJ databases">
        <authorList>
            <person name="Varghese N."/>
            <person name="Submissions S."/>
        </authorList>
    </citation>
    <scope>NUCLEOTIDE SEQUENCE [LARGE SCALE GENOMIC DNA]</scope>
    <source>
        <strain evidence="6">ATCC 700103</strain>
    </source>
</reference>
<dbReference type="GO" id="GO:0046872">
    <property type="term" value="F:metal ion binding"/>
    <property type="evidence" value="ECO:0007669"/>
    <property type="project" value="UniProtKB-KW"/>
</dbReference>
<dbReference type="Pfam" id="PF00596">
    <property type="entry name" value="Aldolase_II"/>
    <property type="match status" value="1"/>
</dbReference>
<feature type="compositionally biased region" description="Polar residues" evidence="3">
    <location>
        <begin position="223"/>
        <end position="238"/>
    </location>
</feature>
<dbReference type="OrthoDB" id="9794581at2"/>
<feature type="region of interest" description="Disordered" evidence="3">
    <location>
        <begin position="217"/>
        <end position="238"/>
    </location>
</feature>
<dbReference type="InterPro" id="IPR036409">
    <property type="entry name" value="Aldolase_II/adducin_N_sf"/>
</dbReference>
<dbReference type="GO" id="GO:0019323">
    <property type="term" value="P:pentose catabolic process"/>
    <property type="evidence" value="ECO:0007669"/>
    <property type="project" value="TreeGrafter"/>
</dbReference>
<dbReference type="GO" id="GO:0005829">
    <property type="term" value="C:cytosol"/>
    <property type="evidence" value="ECO:0007669"/>
    <property type="project" value="TreeGrafter"/>
</dbReference>
<accession>A0A1N6QV37</accession>
<evidence type="ECO:0000256" key="1">
    <source>
        <dbReference type="ARBA" id="ARBA00022723"/>
    </source>
</evidence>
<dbReference type="PANTHER" id="PTHR22789:SF0">
    <property type="entry name" value="3-OXO-TETRONATE 4-PHOSPHATE DECARBOXYLASE-RELATED"/>
    <property type="match status" value="1"/>
</dbReference>
<evidence type="ECO:0000313" key="6">
    <source>
        <dbReference type="Proteomes" id="UP000185669"/>
    </source>
</evidence>
<dbReference type="InterPro" id="IPR050197">
    <property type="entry name" value="Aldolase_class_II_sugar_metab"/>
</dbReference>
<proteinExistence type="predicted"/>
<dbReference type="InterPro" id="IPR001303">
    <property type="entry name" value="Aldolase_II/adducin_N"/>
</dbReference>
<dbReference type="PANTHER" id="PTHR22789">
    <property type="entry name" value="FUCULOSE PHOSPHATE ALDOLASE"/>
    <property type="match status" value="1"/>
</dbReference>
<evidence type="ECO:0000259" key="4">
    <source>
        <dbReference type="SMART" id="SM01007"/>
    </source>
</evidence>
<gene>
    <name evidence="5" type="ORF">SAMN05421834_10268</name>
</gene>
<organism evidence="5 6">
    <name type="scientific">Halanaerobium kushneri</name>
    <dbReference type="NCBI Taxonomy" id="56779"/>
    <lineage>
        <taxon>Bacteria</taxon>
        <taxon>Bacillati</taxon>
        <taxon>Bacillota</taxon>
        <taxon>Clostridia</taxon>
        <taxon>Halanaerobiales</taxon>
        <taxon>Halanaerobiaceae</taxon>
        <taxon>Halanaerobium</taxon>
    </lineage>
</organism>
<dbReference type="SMART" id="SM01007">
    <property type="entry name" value="Aldolase_II"/>
    <property type="match status" value="1"/>
</dbReference>
<keyword evidence="1" id="KW-0479">Metal-binding</keyword>
<sequence>MKNEFQLKKDICEIGRRIYQNGFVAANDGNISIRIGENELLATPTGVSKGFMTPDMIVKTDMEGNVISGKLKPSSELKMHIDVYKQRDDVKSVVHAHPPTATGFAVAGIPLNDMIMPEVIISLGTVPIAEYGTPSTMEIPENVRKYLDCYDGVLLENHGALTVGTDLTNAYFKMETIELAAKINLTARQLGGIKEISNDNVDRLYQIREKLGVQGKHPATCKVNPNQKNSNLNSSTNDISEDNLETLVSEITKKVISELE</sequence>
<name>A0A1N6QV37_9FIRM</name>
<evidence type="ECO:0000256" key="2">
    <source>
        <dbReference type="ARBA" id="ARBA00023239"/>
    </source>
</evidence>
<evidence type="ECO:0000256" key="3">
    <source>
        <dbReference type="SAM" id="MobiDB-lite"/>
    </source>
</evidence>
<protein>
    <submittedName>
        <fullName evidence="5">L-fuculose-phosphate aldolase</fullName>
    </submittedName>
</protein>
<dbReference type="Gene3D" id="3.40.225.10">
    <property type="entry name" value="Class II aldolase/adducin N-terminal domain"/>
    <property type="match status" value="1"/>
</dbReference>
<dbReference type="GO" id="GO:0016832">
    <property type="term" value="F:aldehyde-lyase activity"/>
    <property type="evidence" value="ECO:0007669"/>
    <property type="project" value="TreeGrafter"/>
</dbReference>
<dbReference type="Proteomes" id="UP000185669">
    <property type="component" value="Unassembled WGS sequence"/>
</dbReference>
<evidence type="ECO:0000313" key="5">
    <source>
        <dbReference type="EMBL" id="SIQ20196.1"/>
    </source>
</evidence>
<keyword evidence="6" id="KW-1185">Reference proteome</keyword>
<dbReference type="STRING" id="56779.SAMN05421834_10268"/>